<dbReference type="Proteomes" id="UP000502998">
    <property type="component" value="Chromosome"/>
</dbReference>
<organism evidence="1 2">
    <name type="scientific">Enterococcus saigonensis</name>
    <dbReference type="NCBI Taxonomy" id="1805431"/>
    <lineage>
        <taxon>Bacteria</taxon>
        <taxon>Bacillati</taxon>
        <taxon>Bacillota</taxon>
        <taxon>Bacilli</taxon>
        <taxon>Lactobacillales</taxon>
        <taxon>Enterococcaceae</taxon>
        <taxon>Enterococcus</taxon>
    </lineage>
</organism>
<evidence type="ECO:0000313" key="2">
    <source>
        <dbReference type="Proteomes" id="UP000502998"/>
    </source>
</evidence>
<name>A0A679IAJ3_9ENTE</name>
<keyword evidence="2" id="KW-1185">Reference proteome</keyword>
<gene>
    <name evidence="1" type="ORF">EsVE80_08660</name>
</gene>
<proteinExistence type="predicted"/>
<sequence>MIRVLAVAVKNIKIAMAKMHSLNDLKAKAGTRLVPALSFGYDRTIKICPTSIKSGF</sequence>
<dbReference type="KEGG" id="esg:EsVE80_08660"/>
<evidence type="ECO:0000313" key="1">
    <source>
        <dbReference type="EMBL" id="BCA85343.1"/>
    </source>
</evidence>
<accession>A0A679IAJ3</accession>
<protein>
    <submittedName>
        <fullName evidence="1">Uncharacterized protein</fullName>
    </submittedName>
</protein>
<dbReference type="EMBL" id="AP022822">
    <property type="protein sequence ID" value="BCA85343.1"/>
    <property type="molecule type" value="Genomic_DNA"/>
</dbReference>
<reference evidence="1 2" key="1">
    <citation type="submission" date="2020-02" db="EMBL/GenBank/DDBJ databases">
        <title>Characterization of vanA genotype vancomycin-resistant Enterococcus saigonensis VE80.</title>
        <authorList>
            <person name="Harada T."/>
            <person name="Motooka D."/>
            <person name="Nakamura S."/>
            <person name="Yamamoto Y."/>
            <person name="Kawahara R."/>
            <person name="Kawatsu K."/>
        </authorList>
    </citation>
    <scope>NUCLEOTIDE SEQUENCE [LARGE SCALE GENOMIC DNA]</scope>
    <source>
        <strain evidence="1 2">VE80</strain>
    </source>
</reference>
<dbReference type="AlphaFoldDB" id="A0A679IAJ3"/>